<name>A0ABN6B6M1_9MYCO</name>
<sequence length="171" mass="18345">MPRRVDDINIHIVLDVGIYGDTPRMTEDTWTSRDLPVLRAVVDICDESGAYLTRATAIEQRTGLDHDTVQRALRRLNSQPSCFEKLVGASGGQIIMVGPPTADALRVAGAWPSPEQLLQRLINALETAADDDTRAPEERSKFRQAASYLGSFATQVAIGALGGAGGNVLSG</sequence>
<evidence type="ECO:0000313" key="1">
    <source>
        <dbReference type="EMBL" id="BBZ12067.1"/>
    </source>
</evidence>
<dbReference type="EMBL" id="AP022606">
    <property type="protein sequence ID" value="BBZ12067.1"/>
    <property type="molecule type" value="Genomic_DNA"/>
</dbReference>
<keyword evidence="2" id="KW-1185">Reference proteome</keyword>
<gene>
    <name evidence="1" type="ORF">MBRA_22620</name>
</gene>
<proteinExistence type="predicted"/>
<dbReference type="RefSeq" id="WP_232080182.1">
    <property type="nucleotide sequence ID" value="NZ_AP022606.1"/>
</dbReference>
<dbReference type="Proteomes" id="UP000467379">
    <property type="component" value="Chromosome"/>
</dbReference>
<organism evidence="1 2">
    <name type="scientific">Mycobacterium branderi</name>
    <dbReference type="NCBI Taxonomy" id="43348"/>
    <lineage>
        <taxon>Bacteria</taxon>
        <taxon>Bacillati</taxon>
        <taxon>Actinomycetota</taxon>
        <taxon>Actinomycetes</taxon>
        <taxon>Mycobacteriales</taxon>
        <taxon>Mycobacteriaceae</taxon>
        <taxon>Mycobacterium</taxon>
    </lineage>
</organism>
<reference evidence="1 2" key="1">
    <citation type="journal article" date="2019" name="Emerg. Microbes Infect.">
        <title>Comprehensive subspecies identification of 175 nontuberculous mycobacteria species based on 7547 genomic profiles.</title>
        <authorList>
            <person name="Matsumoto Y."/>
            <person name="Kinjo T."/>
            <person name="Motooka D."/>
            <person name="Nabeya D."/>
            <person name="Jung N."/>
            <person name="Uechi K."/>
            <person name="Horii T."/>
            <person name="Iida T."/>
            <person name="Fujita J."/>
            <person name="Nakamura S."/>
        </authorList>
    </citation>
    <scope>NUCLEOTIDE SEQUENCE [LARGE SCALE GENOMIC DNA]</scope>
    <source>
        <strain evidence="1 2">JCM 12687</strain>
    </source>
</reference>
<evidence type="ECO:0000313" key="2">
    <source>
        <dbReference type="Proteomes" id="UP000467379"/>
    </source>
</evidence>
<protein>
    <submittedName>
        <fullName evidence="1">Uncharacterized protein</fullName>
    </submittedName>
</protein>
<accession>A0ABN6B6M1</accession>